<protein>
    <recommendedName>
        <fullName evidence="2">Fungal lipase-type domain-containing protein</fullName>
    </recommendedName>
</protein>
<feature type="transmembrane region" description="Helical" evidence="1">
    <location>
        <begin position="242"/>
        <end position="263"/>
    </location>
</feature>
<evidence type="ECO:0000256" key="1">
    <source>
        <dbReference type="SAM" id="Phobius"/>
    </source>
</evidence>
<feature type="transmembrane region" description="Helical" evidence="1">
    <location>
        <begin position="7"/>
        <end position="25"/>
    </location>
</feature>
<name>A0AAW1SXZ9_9CHLO</name>
<feature type="transmembrane region" description="Helical" evidence="1">
    <location>
        <begin position="292"/>
        <end position="312"/>
    </location>
</feature>
<feature type="domain" description="Fungal lipase-type" evidence="2">
    <location>
        <begin position="453"/>
        <end position="597"/>
    </location>
</feature>
<evidence type="ECO:0000313" key="4">
    <source>
        <dbReference type="Proteomes" id="UP001485043"/>
    </source>
</evidence>
<dbReference type="EMBL" id="JALJOV010000680">
    <property type="protein sequence ID" value="KAK9861930.1"/>
    <property type="molecule type" value="Genomic_DNA"/>
</dbReference>
<accession>A0AAW1SXZ9</accession>
<evidence type="ECO:0000259" key="2">
    <source>
        <dbReference type="Pfam" id="PF01764"/>
    </source>
</evidence>
<keyword evidence="4" id="KW-1185">Reference proteome</keyword>
<feature type="transmembrane region" description="Helical" evidence="1">
    <location>
        <begin position="189"/>
        <end position="207"/>
    </location>
</feature>
<dbReference type="Proteomes" id="UP001485043">
    <property type="component" value="Unassembled WGS sequence"/>
</dbReference>
<dbReference type="InterPro" id="IPR002921">
    <property type="entry name" value="Fungal_lipase-type"/>
</dbReference>
<keyword evidence="1" id="KW-1133">Transmembrane helix</keyword>
<evidence type="ECO:0000313" key="3">
    <source>
        <dbReference type="EMBL" id="KAK9861930.1"/>
    </source>
</evidence>
<dbReference type="InterPro" id="IPR051218">
    <property type="entry name" value="Sec_MonoDiacylglyc_Lipase"/>
</dbReference>
<dbReference type="SUPFAM" id="SSF53474">
    <property type="entry name" value="alpha/beta-Hydrolases"/>
    <property type="match status" value="1"/>
</dbReference>
<feature type="transmembrane region" description="Helical" evidence="1">
    <location>
        <begin position="123"/>
        <end position="144"/>
    </location>
</feature>
<dbReference type="InterPro" id="IPR029058">
    <property type="entry name" value="AB_hydrolase_fold"/>
</dbReference>
<dbReference type="PANTHER" id="PTHR45856:SF24">
    <property type="entry name" value="FUNGAL LIPASE-LIKE DOMAIN-CONTAINING PROTEIN"/>
    <property type="match status" value="1"/>
</dbReference>
<organism evidence="3 4">
    <name type="scientific">Apatococcus fuscideae</name>
    <dbReference type="NCBI Taxonomy" id="2026836"/>
    <lineage>
        <taxon>Eukaryota</taxon>
        <taxon>Viridiplantae</taxon>
        <taxon>Chlorophyta</taxon>
        <taxon>core chlorophytes</taxon>
        <taxon>Trebouxiophyceae</taxon>
        <taxon>Chlorellales</taxon>
        <taxon>Chlorellaceae</taxon>
        <taxon>Apatococcus</taxon>
    </lineage>
</organism>
<comment type="caution">
    <text evidence="3">The sequence shown here is derived from an EMBL/GenBank/DDBJ whole genome shotgun (WGS) entry which is preliminary data.</text>
</comment>
<keyword evidence="1" id="KW-0812">Transmembrane</keyword>
<feature type="transmembrane region" description="Helical" evidence="1">
    <location>
        <begin position="45"/>
        <end position="65"/>
    </location>
</feature>
<keyword evidence="1" id="KW-0472">Membrane</keyword>
<feature type="transmembrane region" description="Helical" evidence="1">
    <location>
        <begin position="86"/>
        <end position="103"/>
    </location>
</feature>
<sequence length="605" mass="67512">MKLALRVSYAANVLAFMILAVEFGLKFKGDGHEWPAYSYQVGLSNLAFSGVLLVGLSGVGVIWLARLLKSRRLGKAWTRRRHRAKLLVEAELVVQLVNLIAFLCPNAKIAADHGCAYNLDTTFIAYMAMVRWTCWNTLFLLICIHAHNINPWHKAVATWLPGKSLALDDHLSPAALVVDGSWLLHWPKLLIWLFMESVIITAGVLAICHEKVPFPVSGYASQEAICTNETVWECQLSAPTQTVLGIVAGCGFLWFALWLYLIYQGKASLYGRPYVEYKLANLIIRLQERGRWTFIVFFSLSLILLWFGRNYACTSLIFAWQGLLPMQVLATLNIGAWAYLMMPLTSTEELPSTQVPLQEFAWTLREHDARRRGTQSGTGPNAGCRNPPLFCMEKAFAGLYWSGLAYDSHEAEDMPAKLGWGYELLGLSGHELLWEHKLDTKVLIGWGPGGVTVAFRGTASLRNALSDLQAWRTHHHAHQHLAAGARSSWMGQVVHTGFLRCWLQDSLNKRVVDRTLALAADWHQEHPHVRVPILVTGGGGEAALGELAAFDIAQAGREARMDMDLACYNFGAPRVGNHAFARDFLAAVPNTWNIINDQVLHTYLC</sequence>
<dbReference type="Gene3D" id="3.40.50.1820">
    <property type="entry name" value="alpha/beta hydrolase"/>
    <property type="match status" value="1"/>
</dbReference>
<dbReference type="PANTHER" id="PTHR45856">
    <property type="entry name" value="ALPHA/BETA-HYDROLASES SUPERFAMILY PROTEIN"/>
    <property type="match status" value="1"/>
</dbReference>
<dbReference type="GO" id="GO:0006629">
    <property type="term" value="P:lipid metabolic process"/>
    <property type="evidence" value="ECO:0007669"/>
    <property type="project" value="InterPro"/>
</dbReference>
<gene>
    <name evidence="3" type="ORF">WJX84_008755</name>
</gene>
<proteinExistence type="predicted"/>
<reference evidence="3 4" key="1">
    <citation type="journal article" date="2024" name="Nat. Commun.">
        <title>Phylogenomics reveals the evolutionary origins of lichenization in chlorophyte algae.</title>
        <authorList>
            <person name="Puginier C."/>
            <person name="Libourel C."/>
            <person name="Otte J."/>
            <person name="Skaloud P."/>
            <person name="Haon M."/>
            <person name="Grisel S."/>
            <person name="Petersen M."/>
            <person name="Berrin J.G."/>
            <person name="Delaux P.M."/>
            <person name="Dal Grande F."/>
            <person name="Keller J."/>
        </authorList>
    </citation>
    <scope>NUCLEOTIDE SEQUENCE [LARGE SCALE GENOMIC DNA]</scope>
    <source>
        <strain evidence="3 4">SAG 2523</strain>
    </source>
</reference>
<dbReference type="AlphaFoldDB" id="A0AAW1SXZ9"/>
<feature type="transmembrane region" description="Helical" evidence="1">
    <location>
        <begin position="318"/>
        <end position="340"/>
    </location>
</feature>
<dbReference type="Pfam" id="PF01764">
    <property type="entry name" value="Lipase_3"/>
    <property type="match status" value="1"/>
</dbReference>